<proteinExistence type="predicted"/>
<evidence type="ECO:0000313" key="4">
    <source>
        <dbReference type="Proteomes" id="UP000595107"/>
    </source>
</evidence>
<evidence type="ECO:0000313" key="3">
    <source>
        <dbReference type="Proteomes" id="UP000254227"/>
    </source>
</evidence>
<dbReference type="AlphaFoldDB" id="A0A376BDI3"/>
<dbReference type="EMBL" id="UFRV01000005">
    <property type="protein sequence ID" value="SSX66824.1"/>
    <property type="molecule type" value="Genomic_DNA"/>
</dbReference>
<dbReference type="EMBL" id="CP065663">
    <property type="protein sequence ID" value="QPS02396.1"/>
    <property type="molecule type" value="Genomic_DNA"/>
</dbReference>
<dbReference type="RefSeq" id="WP_017397139.1">
    <property type="nucleotide sequence ID" value="NZ_BBTB01000065.1"/>
</dbReference>
<reference evidence="1 4" key="2">
    <citation type="submission" date="2020-12" db="EMBL/GenBank/DDBJ databases">
        <title>FDA dAtabase for Regulatory Grade micrObial Sequences (FDA-ARGOS): Supporting development and validation of Infectious Disease Dx tests.</title>
        <authorList>
            <person name="Sproer C."/>
            <person name="Gronow S."/>
            <person name="Severitt S."/>
            <person name="Schroder I."/>
            <person name="Tallon L."/>
            <person name="Sadzewicz L."/>
            <person name="Zhao X."/>
            <person name="Boylan J."/>
            <person name="Ott S."/>
            <person name="Bowen H."/>
            <person name="Vavikolanu K."/>
            <person name="Mehta A."/>
            <person name="Aluvathingal J."/>
            <person name="Nadendla S."/>
            <person name="Lowell S."/>
            <person name="Myers T."/>
            <person name="Yan Y."/>
            <person name="Sichtig H."/>
        </authorList>
    </citation>
    <scope>NUCLEOTIDE SEQUENCE [LARGE SCALE GENOMIC DNA]</scope>
    <source>
        <strain evidence="1 4">FDAARGOS_910</strain>
        <plasmid evidence="1 4">unnamed1</plasmid>
    </source>
</reference>
<evidence type="ECO:0000313" key="2">
    <source>
        <dbReference type="EMBL" id="SSX66824.1"/>
    </source>
</evidence>
<accession>A0A376BDI3</accession>
<keyword evidence="1" id="KW-0614">Plasmid</keyword>
<gene>
    <name evidence="1" type="ORF">I6G67_00080</name>
    <name evidence="2" type="ORF">NCTC10308_00058</name>
</gene>
<evidence type="ECO:0000313" key="1">
    <source>
        <dbReference type="EMBL" id="QPS02396.1"/>
    </source>
</evidence>
<protein>
    <submittedName>
        <fullName evidence="1">Protein L</fullName>
    </submittedName>
</protein>
<organism evidence="2 3">
    <name type="scientific">Acinetobacter johnsonii</name>
    <dbReference type="NCBI Taxonomy" id="40214"/>
    <lineage>
        <taxon>Bacteria</taxon>
        <taxon>Pseudomonadati</taxon>
        <taxon>Pseudomonadota</taxon>
        <taxon>Gammaproteobacteria</taxon>
        <taxon>Moraxellales</taxon>
        <taxon>Moraxellaceae</taxon>
        <taxon>Acinetobacter</taxon>
    </lineage>
</organism>
<dbReference type="Proteomes" id="UP000595107">
    <property type="component" value="Plasmid unnamed1"/>
</dbReference>
<reference evidence="2 3" key="1">
    <citation type="submission" date="2018-06" db="EMBL/GenBank/DDBJ databases">
        <authorList>
            <consortium name="Pathogen Informatics"/>
            <person name="Doyle S."/>
        </authorList>
    </citation>
    <scope>NUCLEOTIDE SEQUENCE [LARGE SCALE GENOMIC DNA]</scope>
    <source>
        <strain evidence="2 3">NCTC10308</strain>
    </source>
</reference>
<dbReference type="Proteomes" id="UP000254227">
    <property type="component" value="Unassembled WGS sequence"/>
</dbReference>
<geneLocation type="plasmid" evidence="1 4">
    <name>unnamed1</name>
</geneLocation>
<sequence length="85" mass="9803">MSLVERKTLNEFSTNSNDAFFNQIFSAGSKVPHSGIYRCTQCKREVAVNDHDKDNKFPPHYQDPKFNCTSPKWKPYVIADSKAEF</sequence>
<name>A0A376BDI3_ACIJO</name>